<gene>
    <name evidence="1" type="ORF">AREALGSMS7_02993</name>
</gene>
<proteinExistence type="predicted"/>
<sequence>MRVKKDIVIVKESLINTLLKFNMGSGGIGQASLIGWFGLV</sequence>
<evidence type="ECO:0000313" key="1">
    <source>
        <dbReference type="EMBL" id="ASO06425.1"/>
    </source>
</evidence>
<dbReference type="KEGG" id="aalg:AREALGSMS7_02993"/>
<reference evidence="1 2" key="1">
    <citation type="submission" date="2017-07" db="EMBL/GenBank/DDBJ databases">
        <title>Genome Sequence of Arenibacter algicola Strain SMS7 Isolated from a culture of the Diatom Skeletonema marinoi.</title>
        <authorList>
            <person name="Topel M."/>
            <person name="Pinder M.I.M."/>
            <person name="Johansson O.N."/>
            <person name="Kourtchenko O."/>
            <person name="Godhe A."/>
            <person name="Clarke A.K."/>
        </authorList>
    </citation>
    <scope>NUCLEOTIDE SEQUENCE [LARGE SCALE GENOMIC DNA]</scope>
    <source>
        <strain evidence="1 2">SMS7</strain>
    </source>
</reference>
<dbReference type="AlphaFoldDB" id="A0A221UYJ1"/>
<accession>A0A221UYJ1</accession>
<name>A0A221UYJ1_9FLAO</name>
<evidence type="ECO:0000313" key="2">
    <source>
        <dbReference type="Proteomes" id="UP000204551"/>
    </source>
</evidence>
<dbReference type="EMBL" id="CP022515">
    <property type="protein sequence ID" value="ASO06425.1"/>
    <property type="molecule type" value="Genomic_DNA"/>
</dbReference>
<protein>
    <submittedName>
        <fullName evidence="1">Uncharacterized protein</fullName>
    </submittedName>
</protein>
<organism evidence="1 2">
    <name type="scientific">Arenibacter algicola</name>
    <dbReference type="NCBI Taxonomy" id="616991"/>
    <lineage>
        <taxon>Bacteria</taxon>
        <taxon>Pseudomonadati</taxon>
        <taxon>Bacteroidota</taxon>
        <taxon>Flavobacteriia</taxon>
        <taxon>Flavobacteriales</taxon>
        <taxon>Flavobacteriaceae</taxon>
        <taxon>Arenibacter</taxon>
    </lineage>
</organism>
<dbReference type="Proteomes" id="UP000204551">
    <property type="component" value="Chromosome"/>
</dbReference>
<dbReference type="STRING" id="616991.GCA_000733925_01358"/>